<evidence type="ECO:0000313" key="4">
    <source>
        <dbReference type="EMBL" id="PIA96392.1"/>
    </source>
</evidence>
<evidence type="ECO:0000256" key="2">
    <source>
        <dbReference type="ARBA" id="ARBA00022553"/>
    </source>
</evidence>
<organism evidence="4 5">
    <name type="scientific">Cercospora beticola</name>
    <name type="common">Sugarbeet leaf spot fungus</name>
    <dbReference type="NCBI Taxonomy" id="122368"/>
    <lineage>
        <taxon>Eukaryota</taxon>
        <taxon>Fungi</taxon>
        <taxon>Dikarya</taxon>
        <taxon>Ascomycota</taxon>
        <taxon>Pezizomycotina</taxon>
        <taxon>Dothideomycetes</taxon>
        <taxon>Dothideomycetidae</taxon>
        <taxon>Mycosphaerellales</taxon>
        <taxon>Mycosphaerellaceae</taxon>
        <taxon>Cercospora</taxon>
    </lineage>
</organism>
<dbReference type="Pfam" id="PF00501">
    <property type="entry name" value="AMP-binding"/>
    <property type="match status" value="1"/>
</dbReference>
<dbReference type="InterPro" id="IPR051414">
    <property type="entry name" value="Adenylate-forming_Reductase"/>
</dbReference>
<keyword evidence="2" id="KW-0597">Phosphoprotein</keyword>
<accession>A0A2G5HVX1</accession>
<dbReference type="InterPro" id="IPR042099">
    <property type="entry name" value="ANL_N_sf"/>
</dbReference>
<dbReference type="InterPro" id="IPR000873">
    <property type="entry name" value="AMP-dep_synth/lig_dom"/>
</dbReference>
<dbReference type="PANTHER" id="PTHR43439">
    <property type="entry name" value="PHENYLACETATE-COENZYME A LIGASE"/>
    <property type="match status" value="1"/>
</dbReference>
<reference evidence="4 5" key="1">
    <citation type="submission" date="2015-10" db="EMBL/GenBank/DDBJ databases">
        <title>The cercosporin biosynthetic gene cluster was horizontally transferred to several fungal lineages and shown to be expanded in Cercospora beticola based on microsynteny with recipient genomes.</title>
        <authorList>
            <person name="De Jonge R."/>
            <person name="Ebert M.K."/>
            <person name="Suttle J.C."/>
            <person name="Jurick Ii W.M."/>
            <person name="Secor G.A."/>
            <person name="Thomma B.P."/>
            <person name="Van De Peer Y."/>
            <person name="Bolton M.D."/>
        </authorList>
    </citation>
    <scope>NUCLEOTIDE SEQUENCE [LARGE SCALE GENOMIC DNA]</scope>
    <source>
        <strain evidence="4 5">09-40</strain>
    </source>
</reference>
<protein>
    <recommendedName>
        <fullName evidence="3">AMP-dependent synthetase/ligase domain-containing protein</fullName>
    </recommendedName>
</protein>
<dbReference type="InterPro" id="IPR020845">
    <property type="entry name" value="AMP-binding_CS"/>
</dbReference>
<gene>
    <name evidence="4" type="ORF">CB0940_10867</name>
</gene>
<dbReference type="PROSITE" id="PS00455">
    <property type="entry name" value="AMP_BINDING"/>
    <property type="match status" value="1"/>
</dbReference>
<evidence type="ECO:0000256" key="1">
    <source>
        <dbReference type="ARBA" id="ARBA00022450"/>
    </source>
</evidence>
<dbReference type="AlphaFoldDB" id="A0A2G5HVX1"/>
<dbReference type="SUPFAM" id="SSF56801">
    <property type="entry name" value="Acetyl-CoA synthetase-like"/>
    <property type="match status" value="1"/>
</dbReference>
<name>A0A2G5HVX1_CERBT</name>
<evidence type="ECO:0000313" key="5">
    <source>
        <dbReference type="Proteomes" id="UP000230605"/>
    </source>
</evidence>
<keyword evidence="1" id="KW-0596">Phosphopantetheine</keyword>
<dbReference type="Proteomes" id="UP000230605">
    <property type="component" value="Chromosome 8"/>
</dbReference>
<dbReference type="Pfam" id="PF23562">
    <property type="entry name" value="AMP-binding_C_3"/>
    <property type="match status" value="1"/>
</dbReference>
<sequence length="501" mass="55703">MSTTTIADKIEAFAREPTERVFCSLVLEDASVQDITYSHFLNIINKAATWLDESLPRPTSASDFPTFSYVGDLNLRRLALVVAGAKTGRKILMVRRYALRDTIAHLITETKCTTFCMSLPIVTLWNPRSAEPRERSPDDPVCIFHTSGSTGNPKPIVWTERRISCYTSVEYLRDVFKSQGARMVSTFPLIHVGGTMTALFWPLYLGSVATLLETGVPSSPDDVFRMLQLSRATLLAAQPSLLTSIASSVDMVSRINGLSRILTGSAPLSTAVIDRLQEGNGPTILNLYGSTETLPLCQRFDDQDDWPYISFKEDSGVSFRRETDDLYELILKKTASEQVLSVFCSLPELDTFESKDLFSPHPQKSGLWRFVCRKDDLVSLAGGQGINVGDMEMRIQESPLVDTAIIGMDGRPATMLLVVPEQQPVNDQERASVQDAIWPFVERANEHAHPYAAVQKNMVLVLQTREKLSATTDKGSLKRQSVIEQYKADIDRVYSAARSSS</sequence>
<dbReference type="Gene3D" id="3.40.50.12780">
    <property type="entry name" value="N-terminal domain of ligase-like"/>
    <property type="match status" value="1"/>
</dbReference>
<dbReference type="EMBL" id="LKMD01000103">
    <property type="protein sequence ID" value="PIA96392.1"/>
    <property type="molecule type" value="Genomic_DNA"/>
</dbReference>
<proteinExistence type="predicted"/>
<dbReference type="PANTHER" id="PTHR43439:SF2">
    <property type="entry name" value="ENZYME, PUTATIVE (JCVI)-RELATED"/>
    <property type="match status" value="1"/>
</dbReference>
<dbReference type="OrthoDB" id="429813at2759"/>
<comment type="caution">
    <text evidence="4">The sequence shown here is derived from an EMBL/GenBank/DDBJ whole genome shotgun (WGS) entry which is preliminary data.</text>
</comment>
<feature type="domain" description="AMP-dependent synthetase/ligase" evidence="3">
    <location>
        <begin position="130"/>
        <end position="307"/>
    </location>
</feature>
<evidence type="ECO:0000259" key="3">
    <source>
        <dbReference type="Pfam" id="PF00501"/>
    </source>
</evidence>